<evidence type="ECO:0000313" key="4">
    <source>
        <dbReference type="Proteomes" id="UP000887226"/>
    </source>
</evidence>
<organism evidence="3 4">
    <name type="scientific">Calycina marina</name>
    <dbReference type="NCBI Taxonomy" id="1763456"/>
    <lineage>
        <taxon>Eukaryota</taxon>
        <taxon>Fungi</taxon>
        <taxon>Dikarya</taxon>
        <taxon>Ascomycota</taxon>
        <taxon>Pezizomycotina</taxon>
        <taxon>Leotiomycetes</taxon>
        <taxon>Helotiales</taxon>
        <taxon>Pezizellaceae</taxon>
        <taxon>Calycina</taxon>
    </lineage>
</organism>
<feature type="domain" description="Alcohol dehydrogenase-like N-terminal" evidence="2">
    <location>
        <begin position="9"/>
        <end position="46"/>
    </location>
</feature>
<dbReference type="Gene3D" id="3.40.50.720">
    <property type="entry name" value="NAD(P)-binding Rossmann-like Domain"/>
    <property type="match status" value="1"/>
</dbReference>
<evidence type="ECO:0000259" key="2">
    <source>
        <dbReference type="Pfam" id="PF08240"/>
    </source>
</evidence>
<name>A0A9P8CD41_9HELO</name>
<dbReference type="Gene3D" id="3.90.180.10">
    <property type="entry name" value="Medium-chain alcohol dehydrogenases, catalytic domain"/>
    <property type="match status" value="1"/>
</dbReference>
<keyword evidence="4" id="KW-1185">Reference proteome</keyword>
<dbReference type="PANTHER" id="PTHR45681:SF6">
    <property type="entry name" value="POLYKETIDE SYNTHASE 37"/>
    <property type="match status" value="1"/>
</dbReference>
<dbReference type="InterPro" id="IPR013154">
    <property type="entry name" value="ADH-like_N"/>
</dbReference>
<accession>A0A9P8CD41</accession>
<dbReference type="AlphaFoldDB" id="A0A9P8CD41"/>
<reference evidence="3" key="1">
    <citation type="journal article" date="2021" name="IMA Fungus">
        <title>Genomic characterization of three marine fungi, including Emericellopsis atlantica sp. nov. with signatures of a generalist lifestyle and marine biomass degradation.</title>
        <authorList>
            <person name="Hagestad O.C."/>
            <person name="Hou L."/>
            <person name="Andersen J.H."/>
            <person name="Hansen E.H."/>
            <person name="Altermark B."/>
            <person name="Li C."/>
            <person name="Kuhnert E."/>
            <person name="Cox R.J."/>
            <person name="Crous P.W."/>
            <person name="Spatafora J.W."/>
            <person name="Lail K."/>
            <person name="Amirebrahimi M."/>
            <person name="Lipzen A."/>
            <person name="Pangilinan J."/>
            <person name="Andreopoulos W."/>
            <person name="Hayes R.D."/>
            <person name="Ng V."/>
            <person name="Grigoriev I.V."/>
            <person name="Jackson S.A."/>
            <person name="Sutton T.D.S."/>
            <person name="Dobson A.D.W."/>
            <person name="Rama T."/>
        </authorList>
    </citation>
    <scope>NUCLEOTIDE SEQUENCE</scope>
    <source>
        <strain evidence="3">TRa3180A</strain>
    </source>
</reference>
<dbReference type="Pfam" id="PF08240">
    <property type="entry name" value="ADH_N"/>
    <property type="match status" value="1"/>
</dbReference>
<evidence type="ECO:0000256" key="1">
    <source>
        <dbReference type="ARBA" id="ARBA00022679"/>
    </source>
</evidence>
<dbReference type="SUPFAM" id="SSF50129">
    <property type="entry name" value="GroES-like"/>
    <property type="match status" value="1"/>
</dbReference>
<dbReference type="PANTHER" id="PTHR45681">
    <property type="entry name" value="POLYKETIDE SYNTHASE 44-RELATED"/>
    <property type="match status" value="1"/>
</dbReference>
<proteinExistence type="predicted"/>
<gene>
    <name evidence="3" type="ORF">BJ878DRAFT_514522</name>
</gene>
<dbReference type="InterPro" id="IPR050444">
    <property type="entry name" value="Polyketide_Synthase"/>
</dbReference>
<protein>
    <recommendedName>
        <fullName evidence="2">Alcohol dehydrogenase-like N-terminal domain-containing protein</fullName>
    </recommendedName>
</protein>
<dbReference type="GO" id="GO:0016740">
    <property type="term" value="F:transferase activity"/>
    <property type="evidence" value="ECO:0007669"/>
    <property type="project" value="UniProtKB-KW"/>
</dbReference>
<comment type="caution">
    <text evidence="3">The sequence shown here is derived from an EMBL/GenBank/DDBJ whole genome shotgun (WGS) entry which is preliminary data.</text>
</comment>
<keyword evidence="1" id="KW-0808">Transferase</keyword>
<dbReference type="InterPro" id="IPR011032">
    <property type="entry name" value="GroES-like_sf"/>
</dbReference>
<dbReference type="OrthoDB" id="329835at2759"/>
<sequence>MGILVVNNLGIEGSGIITDVGSGVNDFRIGHRVIFFAANVNCLATEIRLPSLLCHKTHNSLSFEESATIPAVFITVVQAIIEMDQLDSGESVLI</sequence>
<dbReference type="Proteomes" id="UP000887226">
    <property type="component" value="Unassembled WGS sequence"/>
</dbReference>
<dbReference type="EMBL" id="MU254053">
    <property type="protein sequence ID" value="KAG9242638.1"/>
    <property type="molecule type" value="Genomic_DNA"/>
</dbReference>
<evidence type="ECO:0000313" key="3">
    <source>
        <dbReference type="EMBL" id="KAG9242638.1"/>
    </source>
</evidence>